<dbReference type="InterPro" id="IPR026898">
    <property type="entry name" value="PrsW"/>
</dbReference>
<feature type="transmembrane region" description="Helical" evidence="1">
    <location>
        <begin position="259"/>
        <end position="276"/>
    </location>
</feature>
<sequence>MMNNRIKRVVFPREHGLDFYAPLLALGVFAAITFLELLPALAGPAGVSAAVTSSAWALVPVVFTLILVWLIDYWEPEPLWLYAFAFVWGSGVSVVVGATINDFASARVLPRLLNEGATVYDISRYTASWIAPLSEEAVKGAGIILIYLVFRQYFNGPVDGIVYGALIGAGFAFTENILYFVRNYDFLAEVFTVRFLDGPLSHDTYSAMFGFCIGFAEYSKSKWALARWSIPALASAGTFHFINNDALYWEGMTYESYKFITNVPLALVATGMVFYARRYEKQAVLGGLEPYVKMGWFARHEVVMISRIRNRRQALLWAERQALRLGAPAGSGAEAMRRFQNIMLQIGHKTTRAARSGRLGDPIERASVFSLLEQAQTLRSVFTMR</sequence>
<keyword evidence="1" id="KW-0812">Transmembrane</keyword>
<name>A0A6H2EJI1_9ACTO</name>
<dbReference type="KEGG" id="arca:HC352_03875"/>
<dbReference type="RefSeq" id="WP_168917665.1">
    <property type="nucleotide sequence ID" value="NZ_CP050804.1"/>
</dbReference>
<feature type="transmembrane region" description="Helical" evidence="1">
    <location>
        <begin position="79"/>
        <end position="100"/>
    </location>
</feature>
<organism evidence="2 3">
    <name type="scientific">Arcanobacterium buesumense</name>
    <dbReference type="NCBI Taxonomy" id="2722751"/>
    <lineage>
        <taxon>Bacteria</taxon>
        <taxon>Bacillati</taxon>
        <taxon>Actinomycetota</taxon>
        <taxon>Actinomycetes</taxon>
        <taxon>Actinomycetales</taxon>
        <taxon>Actinomycetaceae</taxon>
        <taxon>Arcanobacterium</taxon>
    </lineage>
</organism>
<keyword evidence="2" id="KW-0482">Metalloprotease</keyword>
<dbReference type="Proteomes" id="UP000502298">
    <property type="component" value="Chromosome"/>
</dbReference>
<reference evidence="2 3" key="1">
    <citation type="submission" date="2020-03" db="EMBL/GenBank/DDBJ databases">
        <title>Complete genome of Arcanobacterium buesumensis sp. nov. strain 2701.</title>
        <authorList>
            <person name="Borowiak M."/>
            <person name="Alssahen M."/>
            <person name="Laemmler C."/>
            <person name="Malorny B."/>
            <person name="Hassan A."/>
            <person name="Prenger-Berninghoff E."/>
            <person name="Ploetz M."/>
            <person name="Abdulmawjood A."/>
        </authorList>
    </citation>
    <scope>NUCLEOTIDE SEQUENCE [LARGE SCALE GENOMIC DNA]</scope>
    <source>
        <strain evidence="2 3">2701</strain>
    </source>
</reference>
<gene>
    <name evidence="2" type="ORF">HC352_03875</name>
</gene>
<dbReference type="GO" id="GO:0008237">
    <property type="term" value="F:metallopeptidase activity"/>
    <property type="evidence" value="ECO:0007669"/>
    <property type="project" value="UniProtKB-KW"/>
</dbReference>
<keyword evidence="1" id="KW-0472">Membrane</keyword>
<keyword evidence="2" id="KW-0645">Protease</keyword>
<dbReference type="EMBL" id="CP050804">
    <property type="protein sequence ID" value="QJC21725.1"/>
    <property type="molecule type" value="Genomic_DNA"/>
</dbReference>
<keyword evidence="2" id="KW-0378">Hydrolase</keyword>
<dbReference type="PANTHER" id="PTHR36844">
    <property type="entry name" value="PROTEASE PRSW"/>
    <property type="match status" value="1"/>
</dbReference>
<feature type="transmembrane region" description="Helical" evidence="1">
    <location>
        <begin position="20"/>
        <end position="42"/>
    </location>
</feature>
<keyword evidence="3" id="KW-1185">Reference proteome</keyword>
<proteinExistence type="predicted"/>
<accession>A0A6H2EJI1</accession>
<dbReference type="Pfam" id="PF13367">
    <property type="entry name" value="PrsW-protease"/>
    <property type="match status" value="1"/>
</dbReference>
<evidence type="ECO:0000313" key="3">
    <source>
        <dbReference type="Proteomes" id="UP000502298"/>
    </source>
</evidence>
<dbReference type="GO" id="GO:0006508">
    <property type="term" value="P:proteolysis"/>
    <property type="evidence" value="ECO:0007669"/>
    <property type="project" value="UniProtKB-KW"/>
</dbReference>
<dbReference type="PANTHER" id="PTHR36844:SF1">
    <property type="entry name" value="PROTEASE PRSW"/>
    <property type="match status" value="1"/>
</dbReference>
<feature type="transmembrane region" description="Helical" evidence="1">
    <location>
        <begin position="161"/>
        <end position="181"/>
    </location>
</feature>
<evidence type="ECO:0000256" key="1">
    <source>
        <dbReference type="SAM" id="Phobius"/>
    </source>
</evidence>
<keyword evidence="1" id="KW-1133">Transmembrane helix</keyword>
<evidence type="ECO:0000313" key="2">
    <source>
        <dbReference type="EMBL" id="QJC21725.1"/>
    </source>
</evidence>
<feature type="transmembrane region" description="Helical" evidence="1">
    <location>
        <begin position="54"/>
        <end position="72"/>
    </location>
</feature>
<dbReference type="AlphaFoldDB" id="A0A6H2EJI1"/>
<protein>
    <submittedName>
        <fullName evidence="2">PrsW family intramembrane metalloprotease</fullName>
    </submittedName>
</protein>